<dbReference type="RefSeq" id="XP_031338040.1">
    <property type="nucleotide sequence ID" value="XM_031482180.1"/>
</dbReference>
<keyword evidence="1" id="KW-0175">Coiled coil</keyword>
<dbReference type="KEGG" id="ppyr:116172772"/>
<dbReference type="RefSeq" id="XP_031337644.1">
    <property type="nucleotide sequence ID" value="XM_031481784.1"/>
</dbReference>
<dbReference type="AlphaFoldDB" id="A0A1Y1NHB7"/>
<dbReference type="KEGG" id="ppyr:116178922"/>
<evidence type="ECO:0000256" key="2">
    <source>
        <dbReference type="SAM" id="MobiDB-lite"/>
    </source>
</evidence>
<dbReference type="GeneID" id="116166705"/>
<dbReference type="EMBL" id="GEZM01002356">
    <property type="protein sequence ID" value="JAV97304.1"/>
    <property type="molecule type" value="Transcribed_RNA"/>
</dbReference>
<dbReference type="RefSeq" id="XP_031354441.1">
    <property type="nucleotide sequence ID" value="XM_031498581.1"/>
</dbReference>
<sequence length="257" mass="28577">MSSRKSKLSLKKPAPTNILQNMLESNKVGNSSTCTDNNLFPHSPKKVVPGNNKPFPAAPFMDGDQCSVITIHSDNSTVQTPANLWENFDVELVMAQLDGGDAADHLYSSERVVPTPHLSEQQKSPTPPPEFRAPLPPLEQAGKSEDEPVDPRVCAKRRRKCGEKNLEALLKIQGQEAGYTPEMPSTSAVPIPAAREIASQAHQLLQKMLQKYAIQLQETQDKTSQLERQVEASRMEERKIEGDMRYILSFVNFCGRK</sequence>
<dbReference type="EMBL" id="GEZM01002357">
    <property type="protein sequence ID" value="JAV97302.1"/>
    <property type="molecule type" value="Transcribed_RNA"/>
</dbReference>
<dbReference type="RefSeq" id="XP_031345900.1">
    <property type="nucleotide sequence ID" value="XM_031490040.1"/>
</dbReference>
<dbReference type="GeneID" id="116178922"/>
<dbReference type="KEGG" id="ppyr:116166958"/>
<dbReference type="EMBL" id="GEZM01002358">
    <property type="protein sequence ID" value="JAV97301.1"/>
    <property type="molecule type" value="Transcribed_RNA"/>
</dbReference>
<name>A0A1Y1NHB7_PHOPY</name>
<dbReference type="GeneID" id="116175136"/>
<organism evidence="3">
    <name type="scientific">Photinus pyralis</name>
    <name type="common">Common eastern firefly</name>
    <name type="synonym">Lampyris pyralis</name>
    <dbReference type="NCBI Taxonomy" id="7054"/>
    <lineage>
        <taxon>Eukaryota</taxon>
        <taxon>Metazoa</taxon>
        <taxon>Ecdysozoa</taxon>
        <taxon>Arthropoda</taxon>
        <taxon>Hexapoda</taxon>
        <taxon>Insecta</taxon>
        <taxon>Pterygota</taxon>
        <taxon>Neoptera</taxon>
        <taxon>Endopterygota</taxon>
        <taxon>Coleoptera</taxon>
        <taxon>Polyphaga</taxon>
        <taxon>Elateriformia</taxon>
        <taxon>Elateroidea</taxon>
        <taxon>Lampyridae</taxon>
        <taxon>Lampyrinae</taxon>
        <taxon>Photinus</taxon>
    </lineage>
</organism>
<protein>
    <submittedName>
        <fullName evidence="3">Uncharacterized protein</fullName>
    </submittedName>
</protein>
<dbReference type="KEGG" id="ppyr:116175136"/>
<dbReference type="KEGG" id="ppyr:116172782"/>
<dbReference type="RefSeq" id="XP_031349105.1">
    <property type="nucleotide sequence ID" value="XM_031493245.1"/>
</dbReference>
<evidence type="ECO:0000313" key="3">
    <source>
        <dbReference type="EMBL" id="JAV97304.1"/>
    </source>
</evidence>
<feature type="coiled-coil region" evidence="1">
    <location>
        <begin position="202"/>
        <end position="236"/>
    </location>
</feature>
<evidence type="ECO:0000256" key="1">
    <source>
        <dbReference type="SAM" id="Coils"/>
    </source>
</evidence>
<dbReference type="GeneID" id="116166958"/>
<feature type="compositionally biased region" description="Pro residues" evidence="2">
    <location>
        <begin position="125"/>
        <end position="137"/>
    </location>
</feature>
<reference evidence="3" key="1">
    <citation type="journal article" date="2016" name="Sci. Rep.">
        <title>Molecular characterization of firefly nuptial gifts: a multi-omics approach sheds light on postcopulatory sexual selection.</title>
        <authorList>
            <person name="Al-Wathiqui N."/>
            <person name="Fallon T.R."/>
            <person name="South A."/>
            <person name="Weng J.K."/>
            <person name="Lewis S.M."/>
        </authorList>
    </citation>
    <scope>NUCLEOTIDE SEQUENCE</scope>
</reference>
<feature type="region of interest" description="Disordered" evidence="2">
    <location>
        <begin position="115"/>
        <end position="151"/>
    </location>
</feature>
<dbReference type="GeneID" id="116172782"/>
<dbReference type="KEGG" id="ppyr:116166705"/>
<proteinExistence type="predicted"/>
<dbReference type="GeneID" id="116172772"/>
<dbReference type="RefSeq" id="XP_031345909.1">
    <property type="nucleotide sequence ID" value="XM_031490049.1"/>
</dbReference>
<accession>A0A1Y1NHB7</accession>